<keyword evidence="4" id="KW-0560">Oxidoreductase</keyword>
<evidence type="ECO:0000256" key="6">
    <source>
        <dbReference type="SAM" id="MobiDB-lite"/>
    </source>
</evidence>
<feature type="transmembrane region" description="Helical" evidence="7">
    <location>
        <begin position="645"/>
        <end position="663"/>
    </location>
</feature>
<proteinExistence type="predicted"/>
<dbReference type="EMBL" id="KV918995">
    <property type="protein sequence ID" value="OSX73467.1"/>
    <property type="molecule type" value="Genomic_DNA"/>
</dbReference>
<evidence type="ECO:0000256" key="1">
    <source>
        <dbReference type="ARBA" id="ARBA00004141"/>
    </source>
</evidence>
<dbReference type="InterPro" id="IPR013121">
    <property type="entry name" value="Fe_red_NAD-bd_6"/>
</dbReference>
<dbReference type="Pfam" id="PF01794">
    <property type="entry name" value="Ferric_reduct"/>
    <property type="match status" value="1"/>
</dbReference>
<evidence type="ECO:0000256" key="7">
    <source>
        <dbReference type="SAM" id="Phobius"/>
    </source>
</evidence>
<dbReference type="Gene3D" id="3.40.50.80">
    <property type="entry name" value="Nucleotide-binding domain of ferredoxin-NADP reductase (FNR) module"/>
    <property type="match status" value="2"/>
</dbReference>
<keyword evidence="2 7" id="KW-0812">Transmembrane</keyword>
<dbReference type="SUPFAM" id="SSF63380">
    <property type="entry name" value="Riboflavin synthase domain-like"/>
    <property type="match status" value="1"/>
</dbReference>
<name>A0A1X6NY18_PORUM</name>
<feature type="transmembrane region" description="Helical" evidence="7">
    <location>
        <begin position="167"/>
        <end position="189"/>
    </location>
</feature>
<evidence type="ECO:0000256" key="5">
    <source>
        <dbReference type="ARBA" id="ARBA00023136"/>
    </source>
</evidence>
<dbReference type="InterPro" id="IPR050369">
    <property type="entry name" value="RBOH/FRE"/>
</dbReference>
<evidence type="ECO:0000313" key="9">
    <source>
        <dbReference type="EMBL" id="OSX73467.1"/>
    </source>
</evidence>
<feature type="transmembrane region" description="Helical" evidence="7">
    <location>
        <begin position="83"/>
        <end position="104"/>
    </location>
</feature>
<dbReference type="Gene3D" id="2.40.30.10">
    <property type="entry name" value="Translation factors"/>
    <property type="match status" value="1"/>
</dbReference>
<feature type="transmembrane region" description="Helical" evidence="7">
    <location>
        <begin position="583"/>
        <end position="605"/>
    </location>
</feature>
<feature type="region of interest" description="Disordered" evidence="6">
    <location>
        <begin position="722"/>
        <end position="742"/>
    </location>
</feature>
<feature type="region of interest" description="Disordered" evidence="6">
    <location>
        <begin position="848"/>
        <end position="872"/>
    </location>
</feature>
<feature type="compositionally biased region" description="Acidic residues" evidence="6">
    <location>
        <begin position="482"/>
        <end position="492"/>
    </location>
</feature>
<dbReference type="InterPro" id="IPR013130">
    <property type="entry name" value="Fe3_Rdtase_TM_dom"/>
</dbReference>
<sequence length="872" mass="91045">MRKPVLHGGGGGTAATPRRSTSSKLARIEAAVCANGLTHLVLGVYLLVTASVWWFGAYKEFHFGHGVNGEPIWQRWPISVARGFGYTLNLHVQFVFLVACRKLLTALRSTPISVLLPFDKAMPAFHMVVGYAIAVSATIHAIFHLIAGLTPGEKRIGWMPGFGGWTHAAVTGFALYTVLATMVVTSLPAVRHKYFERFYRVHLLGAAIFFCLFVFHGLLEGHLYSYKWVIAPVALYVMDRGLRWAQTHKGVVSLRPDDPAAMRMVSPSIARLALPRVFTWSPGQYAELRVPSLSRTEWHPFTIASAPHEEHMVFFVKGGGNWTSGLCDAVREAAAAAASGASVGAAAAAATHIEVHVRGPFGAPAQHTGQYSRVLLIAGGVGVTPFLAVAKDADRLIRSNREADPRVSTTRRRSMDSSAAGGRGDSLRRVSIGGGEDVTVHEVGKSFAYEDDVALTDGDSWAAATARGERRIPTSSSASTELDSDPEADAESEWSVVDDGSPADEADAAANAAAADAMYGGFTSRHVSIAAFLRSVTASYVAMWLLLARIGLLALASTVHHVSMGSSPGLTPYDRTGLIVADLVFAALFAAPVAASIGLEAAAAASSLSLATAADDVALAATAAAGVILPALALGGVAADVTMPMGYLYALVLLPATLLAFGWRHFHLLTAQLLVAPARRGDVARLRAVDFLWTAPTAADDGWVVDEVAAIGDTVRLHRFGTRESAPPPVEEKAAASSLSGWDGGADASADVEAGLGGLDAVAGAGDAAAAKARPSAAAARPSLDGRSSIGSTGGGRRLSLNYGRPGWEAVLSTLVAHSRSGSVVGVFICGPVAMSDAVRDAARKAMRESRVRGRLPPTGGGGGSTMAATCG</sequence>
<dbReference type="PANTHER" id="PTHR11972:SF153">
    <property type="entry name" value="SUPEROXIDE-GENERATING NADPH OXIDASE HEAVY CHAIN SUBUNIT A"/>
    <property type="match status" value="1"/>
</dbReference>
<dbReference type="InterPro" id="IPR017927">
    <property type="entry name" value="FAD-bd_FR_type"/>
</dbReference>
<dbReference type="SUPFAM" id="SSF52343">
    <property type="entry name" value="Ferredoxin reductase-like, C-terminal NADP-linked domain"/>
    <property type="match status" value="1"/>
</dbReference>
<evidence type="ECO:0000256" key="2">
    <source>
        <dbReference type="ARBA" id="ARBA00022692"/>
    </source>
</evidence>
<dbReference type="CDD" id="cd06186">
    <property type="entry name" value="NOX_Duox_like_FAD_NADP"/>
    <property type="match status" value="1"/>
</dbReference>
<keyword evidence="5 7" id="KW-0472">Membrane</keyword>
<dbReference type="InterPro" id="IPR017938">
    <property type="entry name" value="Riboflavin_synthase-like_b-brl"/>
</dbReference>
<dbReference type="InterPro" id="IPR013112">
    <property type="entry name" value="FAD-bd_8"/>
</dbReference>
<feature type="region of interest" description="Disordered" evidence="6">
    <location>
        <begin position="1"/>
        <end position="20"/>
    </location>
</feature>
<dbReference type="OrthoDB" id="167398at2759"/>
<feature type="region of interest" description="Disordered" evidence="6">
    <location>
        <begin position="465"/>
        <end position="502"/>
    </location>
</feature>
<keyword evidence="10" id="KW-1185">Reference proteome</keyword>
<evidence type="ECO:0000256" key="4">
    <source>
        <dbReference type="ARBA" id="ARBA00023002"/>
    </source>
</evidence>
<keyword evidence="3 7" id="KW-1133">Transmembrane helix</keyword>
<dbReference type="AlphaFoldDB" id="A0A1X6NY18"/>
<feature type="compositionally biased region" description="Low complexity" evidence="6">
    <location>
        <begin position="775"/>
        <end position="791"/>
    </location>
</feature>
<organism evidence="9 10">
    <name type="scientific">Porphyra umbilicalis</name>
    <name type="common">Purple laver</name>
    <name type="synonym">Red alga</name>
    <dbReference type="NCBI Taxonomy" id="2786"/>
    <lineage>
        <taxon>Eukaryota</taxon>
        <taxon>Rhodophyta</taxon>
        <taxon>Bangiophyceae</taxon>
        <taxon>Bangiales</taxon>
        <taxon>Bangiaceae</taxon>
        <taxon>Porphyra</taxon>
    </lineage>
</organism>
<dbReference type="Pfam" id="PF08022">
    <property type="entry name" value="FAD_binding_8"/>
    <property type="match status" value="1"/>
</dbReference>
<dbReference type="GO" id="GO:0005886">
    <property type="term" value="C:plasma membrane"/>
    <property type="evidence" value="ECO:0007669"/>
    <property type="project" value="TreeGrafter"/>
</dbReference>
<feature type="transmembrane region" description="Helical" evidence="7">
    <location>
        <begin position="201"/>
        <end position="219"/>
    </location>
</feature>
<evidence type="ECO:0000256" key="3">
    <source>
        <dbReference type="ARBA" id="ARBA00022989"/>
    </source>
</evidence>
<feature type="transmembrane region" description="Helical" evidence="7">
    <location>
        <begin position="124"/>
        <end position="147"/>
    </location>
</feature>
<comment type="subcellular location">
    <subcellularLocation>
        <location evidence="1">Membrane</location>
        <topology evidence="1">Multi-pass membrane protein</topology>
    </subcellularLocation>
</comment>
<feature type="transmembrane region" description="Helical" evidence="7">
    <location>
        <begin position="28"/>
        <end position="55"/>
    </location>
</feature>
<dbReference type="Proteomes" id="UP000218209">
    <property type="component" value="Unassembled WGS sequence"/>
</dbReference>
<dbReference type="PANTHER" id="PTHR11972">
    <property type="entry name" value="NADPH OXIDASE"/>
    <property type="match status" value="1"/>
</dbReference>
<reference evidence="9 10" key="1">
    <citation type="submission" date="2017-03" db="EMBL/GenBank/DDBJ databases">
        <title>WGS assembly of Porphyra umbilicalis.</title>
        <authorList>
            <person name="Brawley S.H."/>
            <person name="Blouin N.A."/>
            <person name="Ficko-Blean E."/>
            <person name="Wheeler G.L."/>
            <person name="Lohr M."/>
            <person name="Goodson H.V."/>
            <person name="Jenkins J.W."/>
            <person name="Blaby-Haas C.E."/>
            <person name="Helliwell K.E."/>
            <person name="Chan C."/>
            <person name="Marriage T."/>
            <person name="Bhattacharya D."/>
            <person name="Klein A.S."/>
            <person name="Badis Y."/>
            <person name="Brodie J."/>
            <person name="Cao Y."/>
            <person name="Collen J."/>
            <person name="Dittami S.M."/>
            <person name="Gachon C.M."/>
            <person name="Green B.R."/>
            <person name="Karpowicz S."/>
            <person name="Kim J.W."/>
            <person name="Kudahl U."/>
            <person name="Lin S."/>
            <person name="Michel G."/>
            <person name="Mittag M."/>
            <person name="Olson B.J."/>
            <person name="Pangilinan J."/>
            <person name="Peng Y."/>
            <person name="Qiu H."/>
            <person name="Shu S."/>
            <person name="Singer J.T."/>
            <person name="Smith A.G."/>
            <person name="Sprecher B.N."/>
            <person name="Wagner V."/>
            <person name="Wang W."/>
            <person name="Wang Z.-Y."/>
            <person name="Yan J."/>
            <person name="Yarish C."/>
            <person name="Zoeuner-Riek S."/>
            <person name="Zhuang Y."/>
            <person name="Zou Y."/>
            <person name="Lindquist E.A."/>
            <person name="Grimwood J."/>
            <person name="Barry K."/>
            <person name="Rokhsar D.S."/>
            <person name="Schmutz J."/>
            <person name="Stiller J.W."/>
            <person name="Grossman A.R."/>
            <person name="Prochnik S.E."/>
        </authorList>
    </citation>
    <scope>NUCLEOTIDE SEQUENCE [LARGE SCALE GENOMIC DNA]</scope>
    <source>
        <strain evidence="9">4086291</strain>
    </source>
</reference>
<feature type="transmembrane region" description="Helical" evidence="7">
    <location>
        <begin position="541"/>
        <end position="563"/>
    </location>
</feature>
<protein>
    <recommendedName>
        <fullName evidence="8">FAD-binding FR-type domain-containing protein</fullName>
    </recommendedName>
</protein>
<dbReference type="PROSITE" id="PS51384">
    <property type="entry name" value="FAD_FR"/>
    <property type="match status" value="1"/>
</dbReference>
<feature type="region of interest" description="Disordered" evidence="6">
    <location>
        <begin position="400"/>
        <end position="433"/>
    </location>
</feature>
<dbReference type="GO" id="GO:0016491">
    <property type="term" value="F:oxidoreductase activity"/>
    <property type="evidence" value="ECO:0007669"/>
    <property type="project" value="UniProtKB-KW"/>
</dbReference>
<dbReference type="Pfam" id="PF08030">
    <property type="entry name" value="NAD_binding_6"/>
    <property type="match status" value="1"/>
</dbReference>
<accession>A0A1X6NY18</accession>
<gene>
    <name evidence="9" type="ORF">BU14_0346s0019</name>
</gene>
<dbReference type="SFLD" id="SFLDS00052">
    <property type="entry name" value="Ferric_Reductase_Domain"/>
    <property type="match status" value="1"/>
</dbReference>
<evidence type="ECO:0000313" key="10">
    <source>
        <dbReference type="Proteomes" id="UP000218209"/>
    </source>
</evidence>
<feature type="region of interest" description="Disordered" evidence="6">
    <location>
        <begin position="775"/>
        <end position="796"/>
    </location>
</feature>
<evidence type="ECO:0000259" key="8">
    <source>
        <dbReference type="PROSITE" id="PS51384"/>
    </source>
</evidence>
<feature type="transmembrane region" description="Helical" evidence="7">
    <location>
        <begin position="617"/>
        <end position="639"/>
    </location>
</feature>
<feature type="domain" description="FAD-binding FR-type" evidence="8">
    <location>
        <begin position="252"/>
        <end position="367"/>
    </location>
</feature>
<dbReference type="InterPro" id="IPR039261">
    <property type="entry name" value="FNR_nucleotide-bd"/>
</dbReference>